<keyword evidence="4 5" id="KW-0472">Membrane</keyword>
<evidence type="ECO:0000259" key="6">
    <source>
        <dbReference type="PROSITE" id="PS50928"/>
    </source>
</evidence>
<proteinExistence type="inferred from homology"/>
<dbReference type="GO" id="GO:0005886">
    <property type="term" value="C:plasma membrane"/>
    <property type="evidence" value="ECO:0007669"/>
    <property type="project" value="UniProtKB-SubCell"/>
</dbReference>
<evidence type="ECO:0000256" key="3">
    <source>
        <dbReference type="ARBA" id="ARBA00022989"/>
    </source>
</evidence>
<dbReference type="NCBIfam" id="NF038017">
    <property type="entry name" value="ABC_perm1"/>
    <property type="match status" value="1"/>
</dbReference>
<feature type="domain" description="ABC transmembrane type-1" evidence="6">
    <location>
        <begin position="10"/>
        <end position="206"/>
    </location>
</feature>
<accession>A0A838A115</accession>
<reference evidence="7 8" key="1">
    <citation type="submission" date="2020-07" db="EMBL/GenBank/DDBJ databases">
        <title>Genome of Haloechinothrix sp.</title>
        <authorList>
            <person name="Tang S.-K."/>
            <person name="Yang L."/>
            <person name="Zhu W.-Y."/>
        </authorList>
    </citation>
    <scope>NUCLEOTIDE SEQUENCE [LARGE SCALE GENOMIC DNA]</scope>
    <source>
        <strain evidence="7 8">YIM 98757</strain>
    </source>
</reference>
<protein>
    <submittedName>
        <fullName evidence="7">ABC transporter permease</fullName>
    </submittedName>
</protein>
<dbReference type="PANTHER" id="PTHR43632">
    <property type="entry name" value="PERMEASE COMPONENT OF TUNGSTATE ABC TRANSPORTER"/>
    <property type="match status" value="1"/>
</dbReference>
<feature type="transmembrane region" description="Helical" evidence="5">
    <location>
        <begin position="15"/>
        <end position="38"/>
    </location>
</feature>
<dbReference type="InterPro" id="IPR000515">
    <property type="entry name" value="MetI-like"/>
</dbReference>
<comment type="subcellular location">
    <subcellularLocation>
        <location evidence="5">Cell membrane</location>
        <topology evidence="5">Multi-pass membrane protein</topology>
    </subcellularLocation>
    <subcellularLocation>
        <location evidence="1">Membrane</location>
        <topology evidence="1">Multi-pass membrane protein</topology>
    </subcellularLocation>
</comment>
<dbReference type="GO" id="GO:0055085">
    <property type="term" value="P:transmembrane transport"/>
    <property type="evidence" value="ECO:0007669"/>
    <property type="project" value="InterPro"/>
</dbReference>
<feature type="transmembrane region" description="Helical" evidence="5">
    <location>
        <begin position="45"/>
        <end position="70"/>
    </location>
</feature>
<evidence type="ECO:0000256" key="2">
    <source>
        <dbReference type="ARBA" id="ARBA00022692"/>
    </source>
</evidence>
<keyword evidence="5" id="KW-0813">Transport</keyword>
<keyword evidence="8" id="KW-1185">Reference proteome</keyword>
<dbReference type="InterPro" id="IPR035906">
    <property type="entry name" value="MetI-like_sf"/>
</dbReference>
<keyword evidence="3 5" id="KW-1133">Transmembrane helix</keyword>
<dbReference type="CDD" id="cd06261">
    <property type="entry name" value="TM_PBP2"/>
    <property type="match status" value="1"/>
</dbReference>
<dbReference type="SUPFAM" id="SSF161098">
    <property type="entry name" value="MetI-like"/>
    <property type="match status" value="1"/>
</dbReference>
<keyword evidence="2 5" id="KW-0812">Transmembrane</keyword>
<dbReference type="PROSITE" id="PS50928">
    <property type="entry name" value="ABC_TM1"/>
    <property type="match status" value="1"/>
</dbReference>
<evidence type="ECO:0000256" key="5">
    <source>
        <dbReference type="RuleBase" id="RU363032"/>
    </source>
</evidence>
<evidence type="ECO:0000256" key="1">
    <source>
        <dbReference type="ARBA" id="ARBA00004141"/>
    </source>
</evidence>
<feature type="transmembrane region" description="Helical" evidence="5">
    <location>
        <begin position="188"/>
        <end position="209"/>
    </location>
</feature>
<name>A0A838A115_9PSEU</name>
<dbReference type="EMBL" id="JACCKD010000002">
    <property type="protein sequence ID" value="MBA0124823.1"/>
    <property type="molecule type" value="Genomic_DNA"/>
</dbReference>
<evidence type="ECO:0000256" key="4">
    <source>
        <dbReference type="ARBA" id="ARBA00023136"/>
    </source>
</evidence>
<dbReference type="Gene3D" id="1.10.3720.10">
    <property type="entry name" value="MetI-like"/>
    <property type="match status" value="1"/>
</dbReference>
<organism evidence="7 8">
    <name type="scientific">Haloechinothrix aidingensis</name>
    <dbReference type="NCBI Taxonomy" id="2752311"/>
    <lineage>
        <taxon>Bacteria</taxon>
        <taxon>Bacillati</taxon>
        <taxon>Actinomycetota</taxon>
        <taxon>Actinomycetes</taxon>
        <taxon>Pseudonocardiales</taxon>
        <taxon>Pseudonocardiaceae</taxon>
        <taxon>Haloechinothrix</taxon>
    </lineage>
</organism>
<dbReference type="Proteomes" id="UP000582974">
    <property type="component" value="Unassembled WGS sequence"/>
</dbReference>
<comment type="caution">
    <text evidence="7">The sequence shown here is derived from an EMBL/GenBank/DDBJ whole genome shotgun (WGS) entry which is preliminary data.</text>
</comment>
<feature type="transmembrane region" description="Helical" evidence="5">
    <location>
        <begin position="128"/>
        <end position="152"/>
    </location>
</feature>
<evidence type="ECO:0000313" key="7">
    <source>
        <dbReference type="EMBL" id="MBA0124823.1"/>
    </source>
</evidence>
<dbReference type="InterPro" id="IPR049783">
    <property type="entry name" value="ABC_perm_TupB-like"/>
</dbReference>
<sequence length="219" mass="22752">MMSEPVIEVLSRSALVSVSATSIAALLGISLGTALALVRLGDNRVVIALVNTGMALPTVVVGLVVAMLLWRSGPLGGLDLIYTVPGMIIAQALIVTPLVTGITMAALRQLPRQLSDQLRTLGANRLQMVLRLWIEARVALLAAAMAGFGIAISEVGAVTIVGGNIHGHTQVMTTAIVENVSRGEFGVAIVYGSILLGLAFVINGLLASVQGRAAVWERN</sequence>
<dbReference type="PANTHER" id="PTHR43632:SF1">
    <property type="entry name" value="PERMEASE COMPONENT OF TUNGSTATE ABC TRANSPORTER"/>
    <property type="match status" value="1"/>
</dbReference>
<feature type="transmembrane region" description="Helical" evidence="5">
    <location>
        <begin position="82"/>
        <end position="107"/>
    </location>
</feature>
<gene>
    <name evidence="7" type="ORF">H0B56_04640</name>
</gene>
<evidence type="ECO:0000313" key="8">
    <source>
        <dbReference type="Proteomes" id="UP000582974"/>
    </source>
</evidence>
<comment type="similarity">
    <text evidence="5">Belongs to the binding-protein-dependent transport system permease family.</text>
</comment>
<dbReference type="AlphaFoldDB" id="A0A838A115"/>
<dbReference type="Pfam" id="PF00528">
    <property type="entry name" value="BPD_transp_1"/>
    <property type="match status" value="1"/>
</dbReference>